<organism evidence="6 7">
    <name type="scientific">Methylophaga frappieri (strain ATCC BAA-2434 / DSM 25690 / JAM7)</name>
    <dbReference type="NCBI Taxonomy" id="754477"/>
    <lineage>
        <taxon>Bacteria</taxon>
        <taxon>Pseudomonadati</taxon>
        <taxon>Pseudomonadota</taxon>
        <taxon>Gammaproteobacteria</taxon>
        <taxon>Thiotrichales</taxon>
        <taxon>Piscirickettsiaceae</taxon>
        <taxon>Methylophaga</taxon>
    </lineage>
</organism>
<dbReference type="AlphaFoldDB" id="I1YL70"/>
<dbReference type="Gene3D" id="3.10.105.10">
    <property type="entry name" value="Dipeptide-binding Protein, Domain 3"/>
    <property type="match status" value="1"/>
</dbReference>
<dbReference type="GO" id="GO:0043190">
    <property type="term" value="C:ATP-binding cassette (ABC) transporter complex"/>
    <property type="evidence" value="ECO:0007669"/>
    <property type="project" value="InterPro"/>
</dbReference>
<dbReference type="CDD" id="cd08514">
    <property type="entry name" value="PBP2_AppA_like"/>
    <property type="match status" value="1"/>
</dbReference>
<dbReference type="Proteomes" id="UP000009145">
    <property type="component" value="Chromosome"/>
</dbReference>
<dbReference type="HOGENOM" id="CLU_017028_8_6_6"/>
<protein>
    <submittedName>
        <fullName evidence="6">Oligopeptide ABC transporter, periplasmic oligopeptide-binding protein OppA</fullName>
    </submittedName>
</protein>
<dbReference type="InterPro" id="IPR039424">
    <property type="entry name" value="SBP_5"/>
</dbReference>
<comment type="similarity">
    <text evidence="1">Belongs to the bacterial solute-binding protein 5 family.</text>
</comment>
<evidence type="ECO:0000313" key="7">
    <source>
        <dbReference type="Proteomes" id="UP000009145"/>
    </source>
</evidence>
<dbReference type="Pfam" id="PF00496">
    <property type="entry name" value="SBP_bac_5"/>
    <property type="match status" value="1"/>
</dbReference>
<dbReference type="EMBL" id="CP003380">
    <property type="protein sequence ID" value="AFJ03663.1"/>
    <property type="molecule type" value="Genomic_DNA"/>
</dbReference>
<gene>
    <name evidence="6" type="ordered locus">Q7C_2542</name>
</gene>
<keyword evidence="4" id="KW-0812">Transmembrane</keyword>
<accession>I1YL70</accession>
<dbReference type="STRING" id="754477.Q7C_2542"/>
<evidence type="ECO:0000256" key="1">
    <source>
        <dbReference type="ARBA" id="ARBA00005695"/>
    </source>
</evidence>
<dbReference type="OrthoDB" id="9801912at2"/>
<sequence length="624" mass="70982">MQNRQTGISRFAFWSAVSFLVVLLILLMVQVDRQWTRMDAMQRIMTEQATDIRNSRQVLRQLEQTLRSGQFAVGQAENINAESGPDKAFSRAYAAMQQPDYAQGDWLRLAFATGLKTLTPLVSADAYSADVQSFVLESLLTRDPDTLEWSGLLAKNWQISDDGLIITFKLRSGITFSDGEPLTAEDVVFTYDFIMNEQIAAPRSRAYLSRIASVTAIDELTVEFVFSEPYFNSLQLAGSIDILPAHFYGPYLDAPQKFNESRGILMGSGPYRLADPTTWTPDQGVVELVRNPRYWAPVDASFDRIIWRIIENDSARLTTFRNGDIDVYSALPREYETLLKDAAITERSQDFEYLSPTAGYSFIAWNQARQGEATRFADKRVRMAMSLLTDVDRILGEIFLGYGQPAISPFMEGSGQHDPQNVRIPHDVERAKTLLSEAGYADRDGDGVLESADGEPFEFELTFFQDSDDTRRMVLFLRDIYARAGIVLEPKPTEWSIMVENIQNKNFDAITLAWTSGVEIDIYQMFHSSQTVEGGDNFINYENPALDAVIDKARAEVDEQKRMQYWHQAEKMLVEDQPYTFLFRRNTMAFVDKRIHNLEKTSLGLNLMSVPVEIYVPTAMQQQR</sequence>
<dbReference type="PIRSF" id="PIRSF002741">
    <property type="entry name" value="MppA"/>
    <property type="match status" value="1"/>
</dbReference>
<feature type="transmembrane region" description="Helical" evidence="4">
    <location>
        <begin position="12"/>
        <end position="31"/>
    </location>
</feature>
<dbReference type="Gene3D" id="3.40.190.10">
    <property type="entry name" value="Periplasmic binding protein-like II"/>
    <property type="match status" value="1"/>
</dbReference>
<keyword evidence="7" id="KW-1185">Reference proteome</keyword>
<dbReference type="GO" id="GO:1904680">
    <property type="term" value="F:peptide transmembrane transporter activity"/>
    <property type="evidence" value="ECO:0007669"/>
    <property type="project" value="TreeGrafter"/>
</dbReference>
<feature type="domain" description="Solute-binding protein family 5" evidence="5">
    <location>
        <begin position="150"/>
        <end position="518"/>
    </location>
</feature>
<dbReference type="PANTHER" id="PTHR30290:SF9">
    <property type="entry name" value="OLIGOPEPTIDE-BINDING PROTEIN APPA"/>
    <property type="match status" value="1"/>
</dbReference>
<dbReference type="PANTHER" id="PTHR30290">
    <property type="entry name" value="PERIPLASMIC BINDING COMPONENT OF ABC TRANSPORTER"/>
    <property type="match status" value="1"/>
</dbReference>
<evidence type="ECO:0000256" key="4">
    <source>
        <dbReference type="SAM" id="Phobius"/>
    </source>
</evidence>
<dbReference type="PATRIC" id="fig|754477.3.peg.2496"/>
<dbReference type="InterPro" id="IPR000914">
    <property type="entry name" value="SBP_5_dom"/>
</dbReference>
<keyword evidence="3" id="KW-0732">Signal</keyword>
<evidence type="ECO:0000256" key="3">
    <source>
        <dbReference type="ARBA" id="ARBA00022729"/>
    </source>
</evidence>
<evidence type="ECO:0000256" key="2">
    <source>
        <dbReference type="ARBA" id="ARBA00022448"/>
    </source>
</evidence>
<dbReference type="InterPro" id="IPR030678">
    <property type="entry name" value="Peptide/Ni-bd"/>
</dbReference>
<name>I1YL70_METFJ</name>
<dbReference type="GO" id="GO:0015833">
    <property type="term" value="P:peptide transport"/>
    <property type="evidence" value="ECO:0007669"/>
    <property type="project" value="TreeGrafter"/>
</dbReference>
<keyword evidence="2" id="KW-0813">Transport</keyword>
<dbReference type="SUPFAM" id="SSF53850">
    <property type="entry name" value="Periplasmic binding protein-like II"/>
    <property type="match status" value="1"/>
</dbReference>
<keyword evidence="4" id="KW-1133">Transmembrane helix</keyword>
<keyword evidence="4" id="KW-0472">Membrane</keyword>
<dbReference type="RefSeq" id="WP_014705081.1">
    <property type="nucleotide sequence ID" value="NC_017856.1"/>
</dbReference>
<dbReference type="eggNOG" id="COG0747">
    <property type="taxonomic scope" value="Bacteria"/>
</dbReference>
<reference evidence="6 7" key="1">
    <citation type="journal article" date="2012" name="J. Bacteriol.">
        <title>Complete genome sequences of Methylophaga sp. strain JAM1 and Methylophaga sp. strain JAM7.</title>
        <authorList>
            <person name="Villeneuve C."/>
            <person name="Martineau C."/>
            <person name="Mauffrey F."/>
            <person name="Villemur R."/>
        </authorList>
    </citation>
    <scope>NUCLEOTIDE SEQUENCE [LARGE SCALE GENOMIC DNA]</scope>
    <source>
        <strain evidence="6 7">JAM7</strain>
    </source>
</reference>
<evidence type="ECO:0000259" key="5">
    <source>
        <dbReference type="Pfam" id="PF00496"/>
    </source>
</evidence>
<dbReference type="GO" id="GO:0030288">
    <property type="term" value="C:outer membrane-bounded periplasmic space"/>
    <property type="evidence" value="ECO:0007669"/>
    <property type="project" value="UniProtKB-ARBA"/>
</dbReference>
<dbReference type="KEGG" id="mec:Q7C_2542"/>
<proteinExistence type="inferred from homology"/>
<evidence type="ECO:0000313" key="6">
    <source>
        <dbReference type="EMBL" id="AFJ03663.1"/>
    </source>
</evidence>
<dbReference type="Gene3D" id="3.90.76.10">
    <property type="entry name" value="Dipeptide-binding Protein, Domain 1"/>
    <property type="match status" value="1"/>
</dbReference>